<dbReference type="AlphaFoldDB" id="A0A1H8IU62"/>
<keyword evidence="2" id="KW-1185">Reference proteome</keyword>
<name>A0A1H8IU62_9BACL</name>
<evidence type="ECO:0000313" key="1">
    <source>
        <dbReference type="EMBL" id="SEN71981.1"/>
    </source>
</evidence>
<dbReference type="EMBL" id="FOCQ01000019">
    <property type="protein sequence ID" value="SEN71981.1"/>
    <property type="molecule type" value="Genomic_DNA"/>
</dbReference>
<reference evidence="1 2" key="1">
    <citation type="submission" date="2016-10" db="EMBL/GenBank/DDBJ databases">
        <authorList>
            <person name="de Groot N.N."/>
        </authorList>
    </citation>
    <scope>NUCLEOTIDE SEQUENCE [LARGE SCALE GENOMIC DNA]</scope>
    <source>
        <strain evidence="1 2">DSM 46701</strain>
    </source>
</reference>
<evidence type="ECO:0000313" key="2">
    <source>
        <dbReference type="Proteomes" id="UP000199695"/>
    </source>
</evidence>
<sequence>MLHRRVNGRGVLPDYTHRLQVFILVMISQGVIANENDLNLEKPIDNPVPFPPDEDKIRDGVRKITTTEEQEQAQILFGHDPAQ</sequence>
<proteinExistence type="predicted"/>
<gene>
    <name evidence="1" type="ORF">SAMN05444955_11959</name>
</gene>
<protein>
    <submittedName>
        <fullName evidence="1">Uncharacterized protein</fullName>
    </submittedName>
</protein>
<organism evidence="1 2">
    <name type="scientific">Lihuaxuella thermophila</name>
    <dbReference type="NCBI Taxonomy" id="1173111"/>
    <lineage>
        <taxon>Bacteria</taxon>
        <taxon>Bacillati</taxon>
        <taxon>Bacillota</taxon>
        <taxon>Bacilli</taxon>
        <taxon>Bacillales</taxon>
        <taxon>Thermoactinomycetaceae</taxon>
        <taxon>Lihuaxuella</taxon>
    </lineage>
</organism>
<accession>A0A1H8IU62</accession>
<dbReference type="Proteomes" id="UP000199695">
    <property type="component" value="Unassembled WGS sequence"/>
</dbReference>